<dbReference type="EMBL" id="LAZR01002232">
    <property type="protein sequence ID" value="KKN32713.1"/>
    <property type="molecule type" value="Genomic_DNA"/>
</dbReference>
<organism evidence="1">
    <name type="scientific">marine sediment metagenome</name>
    <dbReference type="NCBI Taxonomy" id="412755"/>
    <lineage>
        <taxon>unclassified sequences</taxon>
        <taxon>metagenomes</taxon>
        <taxon>ecological metagenomes</taxon>
    </lineage>
</organism>
<evidence type="ECO:0000313" key="1">
    <source>
        <dbReference type="EMBL" id="KKN32713.1"/>
    </source>
</evidence>
<accession>A0A0F9SU32</accession>
<protein>
    <submittedName>
        <fullName evidence="1">Uncharacterized protein</fullName>
    </submittedName>
</protein>
<proteinExistence type="predicted"/>
<sequence length="40" mass="4554">MPSEKPDNLPKQAQAYSRPADLLLEHLTIVQICDILYTVE</sequence>
<gene>
    <name evidence="1" type="ORF">LCGC14_0810990</name>
</gene>
<reference evidence="1" key="1">
    <citation type="journal article" date="2015" name="Nature">
        <title>Complex archaea that bridge the gap between prokaryotes and eukaryotes.</title>
        <authorList>
            <person name="Spang A."/>
            <person name="Saw J.H."/>
            <person name="Jorgensen S.L."/>
            <person name="Zaremba-Niedzwiedzka K."/>
            <person name="Martijn J."/>
            <person name="Lind A.E."/>
            <person name="van Eijk R."/>
            <person name="Schleper C."/>
            <person name="Guy L."/>
            <person name="Ettema T.J."/>
        </authorList>
    </citation>
    <scope>NUCLEOTIDE SEQUENCE</scope>
</reference>
<dbReference type="AlphaFoldDB" id="A0A0F9SU32"/>
<name>A0A0F9SU32_9ZZZZ</name>
<comment type="caution">
    <text evidence="1">The sequence shown here is derived from an EMBL/GenBank/DDBJ whole genome shotgun (WGS) entry which is preliminary data.</text>
</comment>